<evidence type="ECO:0000259" key="4">
    <source>
        <dbReference type="SMART" id="SM00606"/>
    </source>
</evidence>
<keyword evidence="3 6" id="KW-0378">Hydrolase</keyword>
<sequence length="948" mass="101696">MSTTNPTRQTTEDRVEDLIRSLTPEERLGLLHQYQAPVERLGLAAFRTGTEALHGLAWLGEATVFPQAVGLAASWDPALLRRVGEATATELLAVRRRDPRAGRNVWAPVTNPLRDPRWGRNEEGYSEDPWLTGLLAAAYARGLAGDGPRPRTAPTVKHFLGYNNETDRCTTSSDLPPRVLREYELPAHLPALSQGAALAVMPSYNLVNGRPAHLSPLINRVLRRAAPGRILVVSDAHAPANLFGLQGFHPDGPTAYAHALRAGLDSFTQDDDRPEATLAHLREALDRGLVSQEDVDEAARNVLSVRVRLGEFDPEPHHEQVPEEVVNCPGHRSLAREAATRSLTLLRNDGLLPLRAPLRIAVIGQLGDTVLEDWYSGTLPYAVTARQGLAEHCEVEFVEGTDRITLETGQGRVVLGADGRLRLDGAPHGQGEAPPGEDADLSGLFDLLDWGGGAHALRSAANGLHVDEAPGDALACTAPGPGTWEVRQTFLLTRSADGVRLTQVHTGRHVTVAEDGALRLGPEGAEGTFFRVGGLGSGARAAAKAAARADAAVVVAGDHPMVNGRETQDRTDLDLPAAQERVLRAVHEANPDTALVLCSGYPYAVNWADAHIPAIVWSAHGGQEYGRALADVLLGRAEPAGRLTQTWYRDTADLPDLLEYDVIGAGATYLYFGGTPLYPFGHGLGYATVEYGRARVRVRDDRVTVEVPVTNTGDRTAEEVVQVYTRQTDSRVRQPFRTLRGFARLRIGAGRTEIASVSFEVDRLAVWDTIGDRFVVEEAPREVLVGRSASDVVATVPLDVPGEPIQPRDAFTAWSADRYDEAHGVRLCPVTPEPGPVEPDAPETAVPGDAVRARTDGAWVSYRDVDLGDGAAELRVGANAPRAATVLLRLGDPVTGAVLAQVPVPAGDGVHDFTEVRTPVRGASGVCDLYLVLEDADTAVSELVLGAP</sequence>
<dbReference type="InterPro" id="IPR008979">
    <property type="entry name" value="Galactose-bd-like_sf"/>
</dbReference>
<comment type="similarity">
    <text evidence="1">Belongs to the glycosyl hydrolase 3 family.</text>
</comment>
<dbReference type="Gene3D" id="3.20.20.300">
    <property type="entry name" value="Glycoside hydrolase, family 3, N-terminal domain"/>
    <property type="match status" value="1"/>
</dbReference>
<dbReference type="Pfam" id="PF03422">
    <property type="entry name" value="CBM_6"/>
    <property type="match status" value="1"/>
</dbReference>
<evidence type="ECO:0000259" key="5">
    <source>
        <dbReference type="SMART" id="SM01217"/>
    </source>
</evidence>
<dbReference type="SMART" id="SM01217">
    <property type="entry name" value="Fn3_like"/>
    <property type="match status" value="1"/>
</dbReference>
<dbReference type="InterPro" id="IPR017853">
    <property type="entry name" value="GH"/>
</dbReference>
<dbReference type="Gene3D" id="2.60.40.10">
    <property type="entry name" value="Immunoglobulins"/>
    <property type="match status" value="1"/>
</dbReference>
<dbReference type="SUPFAM" id="SSF51445">
    <property type="entry name" value="(Trans)glycosidases"/>
    <property type="match status" value="1"/>
</dbReference>
<dbReference type="Pfam" id="PF00933">
    <property type="entry name" value="Glyco_hydro_3"/>
    <property type="match status" value="1"/>
</dbReference>
<dbReference type="GO" id="GO:0008422">
    <property type="term" value="F:beta-glucosidase activity"/>
    <property type="evidence" value="ECO:0007669"/>
    <property type="project" value="UniProtKB-EC"/>
</dbReference>
<dbReference type="InterPro" id="IPR005084">
    <property type="entry name" value="CBM6"/>
</dbReference>
<evidence type="ECO:0000313" key="7">
    <source>
        <dbReference type="Proteomes" id="UP000598217"/>
    </source>
</evidence>
<dbReference type="SMART" id="SM00606">
    <property type="entry name" value="CBD_IV"/>
    <property type="match status" value="1"/>
</dbReference>
<dbReference type="SUPFAM" id="SSF49785">
    <property type="entry name" value="Galactose-binding domain-like"/>
    <property type="match status" value="1"/>
</dbReference>
<dbReference type="InterPro" id="IPR026891">
    <property type="entry name" value="Fn3-like"/>
</dbReference>
<feature type="domain" description="Fibronectin type III-like" evidence="5">
    <location>
        <begin position="719"/>
        <end position="789"/>
    </location>
</feature>
<dbReference type="InterPro" id="IPR036962">
    <property type="entry name" value="Glyco_hydro_3_N_sf"/>
</dbReference>
<evidence type="ECO:0000313" key="6">
    <source>
        <dbReference type="EMBL" id="MBE1456055.1"/>
    </source>
</evidence>
<organism evidence="6 7">
    <name type="scientific">Nocardiopsis terrae</name>
    <dbReference type="NCBI Taxonomy" id="372655"/>
    <lineage>
        <taxon>Bacteria</taxon>
        <taxon>Bacillati</taxon>
        <taxon>Actinomycetota</taxon>
        <taxon>Actinomycetes</taxon>
        <taxon>Streptosporangiales</taxon>
        <taxon>Nocardiopsidaceae</taxon>
        <taxon>Nocardiopsis</taxon>
    </lineage>
</organism>
<evidence type="ECO:0000256" key="1">
    <source>
        <dbReference type="ARBA" id="ARBA00005336"/>
    </source>
</evidence>
<accession>A0ABR9HAJ7</accession>
<dbReference type="Gene3D" id="2.60.120.260">
    <property type="entry name" value="Galactose-binding domain-like"/>
    <property type="match status" value="1"/>
</dbReference>
<dbReference type="Pfam" id="PF14310">
    <property type="entry name" value="Fn3-like"/>
    <property type="match status" value="1"/>
</dbReference>
<evidence type="ECO:0000256" key="2">
    <source>
        <dbReference type="ARBA" id="ARBA00022729"/>
    </source>
</evidence>
<dbReference type="PRINTS" id="PR00133">
    <property type="entry name" value="GLHYDRLASE3"/>
</dbReference>
<keyword evidence="6" id="KW-0326">Glycosidase</keyword>
<keyword evidence="7" id="KW-1185">Reference proteome</keyword>
<dbReference type="InterPro" id="IPR006584">
    <property type="entry name" value="Cellulose-bd_IV"/>
</dbReference>
<protein>
    <submittedName>
        <fullName evidence="6">Beta-glucosidase</fullName>
        <ecNumber evidence="6">3.2.1.21</ecNumber>
    </submittedName>
</protein>
<evidence type="ECO:0000256" key="3">
    <source>
        <dbReference type="ARBA" id="ARBA00022801"/>
    </source>
</evidence>
<reference evidence="6 7" key="1">
    <citation type="submission" date="2020-10" db="EMBL/GenBank/DDBJ databases">
        <title>Sequencing the genomes of 1000 actinobacteria strains.</title>
        <authorList>
            <person name="Klenk H.-P."/>
        </authorList>
    </citation>
    <scope>NUCLEOTIDE SEQUENCE [LARGE SCALE GENOMIC DNA]</scope>
    <source>
        <strain evidence="6 7">DSM 45157</strain>
    </source>
</reference>
<dbReference type="EC" id="3.2.1.21" evidence="6"/>
<dbReference type="Gene3D" id="3.40.50.1700">
    <property type="entry name" value="Glycoside hydrolase family 3 C-terminal domain"/>
    <property type="match status" value="1"/>
</dbReference>
<dbReference type="InterPro" id="IPR013783">
    <property type="entry name" value="Ig-like_fold"/>
</dbReference>
<proteinExistence type="inferred from homology"/>
<dbReference type="InterPro" id="IPR036881">
    <property type="entry name" value="Glyco_hydro_3_C_sf"/>
</dbReference>
<dbReference type="SUPFAM" id="SSF52279">
    <property type="entry name" value="Beta-D-glucan exohydrolase, C-terminal domain"/>
    <property type="match status" value="1"/>
</dbReference>
<feature type="domain" description="Cellulose binding type IV" evidence="4">
    <location>
        <begin position="807"/>
        <end position="947"/>
    </location>
</feature>
<dbReference type="Gene3D" id="2.60.120.380">
    <property type="match status" value="1"/>
</dbReference>
<gene>
    <name evidence="6" type="ORF">H4W79_000269</name>
</gene>
<dbReference type="InterPro" id="IPR001764">
    <property type="entry name" value="Glyco_hydro_3_N"/>
</dbReference>
<dbReference type="RefSeq" id="WP_191275414.1">
    <property type="nucleotide sequence ID" value="NZ_BMXJ01000009.1"/>
</dbReference>
<dbReference type="EMBL" id="JADBDY010000001">
    <property type="protein sequence ID" value="MBE1456055.1"/>
    <property type="molecule type" value="Genomic_DNA"/>
</dbReference>
<dbReference type="CDD" id="cd04084">
    <property type="entry name" value="CBM6_xylanase-like"/>
    <property type="match status" value="1"/>
</dbReference>
<dbReference type="PANTHER" id="PTHR42721">
    <property type="entry name" value="SUGAR HYDROLASE-RELATED"/>
    <property type="match status" value="1"/>
</dbReference>
<dbReference type="PANTHER" id="PTHR42721:SF3">
    <property type="entry name" value="BETA-D-XYLOSIDASE 5-RELATED"/>
    <property type="match status" value="1"/>
</dbReference>
<name>A0ABR9HAJ7_9ACTN</name>
<comment type="caution">
    <text evidence="6">The sequence shown here is derived from an EMBL/GenBank/DDBJ whole genome shotgun (WGS) entry which is preliminary data.</text>
</comment>
<dbReference type="InterPro" id="IPR002772">
    <property type="entry name" value="Glyco_hydro_3_C"/>
</dbReference>
<keyword evidence="2" id="KW-0732">Signal</keyword>
<dbReference type="Proteomes" id="UP000598217">
    <property type="component" value="Unassembled WGS sequence"/>
</dbReference>
<dbReference type="InterPro" id="IPR044993">
    <property type="entry name" value="BXL"/>
</dbReference>
<dbReference type="Pfam" id="PF01915">
    <property type="entry name" value="Glyco_hydro_3_C"/>
    <property type="match status" value="1"/>
</dbReference>